<dbReference type="CDD" id="cd05402">
    <property type="entry name" value="NT_PAP_TUTase"/>
    <property type="match status" value="1"/>
</dbReference>
<dbReference type="AlphaFoldDB" id="A0AAD1Y7K6"/>
<feature type="domain" description="Poly(A) RNA polymerase mitochondrial-like central palm" evidence="2">
    <location>
        <begin position="507"/>
        <end position="617"/>
    </location>
</feature>
<gene>
    <name evidence="3" type="ORF">ECRASSUSDP1_LOCUS27597</name>
</gene>
<keyword evidence="4" id="KW-1185">Reference proteome</keyword>
<organism evidence="3 4">
    <name type="scientific">Euplotes crassus</name>
    <dbReference type="NCBI Taxonomy" id="5936"/>
    <lineage>
        <taxon>Eukaryota</taxon>
        <taxon>Sar</taxon>
        <taxon>Alveolata</taxon>
        <taxon>Ciliophora</taxon>
        <taxon>Intramacronucleata</taxon>
        <taxon>Spirotrichea</taxon>
        <taxon>Hypotrichia</taxon>
        <taxon>Euplotida</taxon>
        <taxon>Euplotidae</taxon>
        <taxon>Moneuplotes</taxon>
    </lineage>
</organism>
<dbReference type="InterPro" id="IPR043519">
    <property type="entry name" value="NT_sf"/>
</dbReference>
<feature type="compositionally biased region" description="Basic residues" evidence="1">
    <location>
        <begin position="402"/>
        <end position="411"/>
    </location>
</feature>
<feature type="compositionally biased region" description="Polar residues" evidence="1">
    <location>
        <begin position="180"/>
        <end position="207"/>
    </location>
</feature>
<evidence type="ECO:0000313" key="3">
    <source>
        <dbReference type="EMBL" id="CAI2385998.1"/>
    </source>
</evidence>
<dbReference type="GO" id="GO:0043634">
    <property type="term" value="P:polyadenylation-dependent ncRNA catabolic process"/>
    <property type="evidence" value="ECO:0007669"/>
    <property type="project" value="TreeGrafter"/>
</dbReference>
<dbReference type="InterPro" id="IPR045862">
    <property type="entry name" value="Trf4-like"/>
</dbReference>
<dbReference type="Gene3D" id="3.30.460.10">
    <property type="entry name" value="Beta Polymerase, domain 2"/>
    <property type="match status" value="1"/>
</dbReference>
<feature type="compositionally biased region" description="Basic residues" evidence="1">
    <location>
        <begin position="225"/>
        <end position="237"/>
    </location>
</feature>
<dbReference type="GO" id="GO:1990817">
    <property type="term" value="F:poly(A) RNA polymerase activity"/>
    <property type="evidence" value="ECO:0007669"/>
    <property type="project" value="InterPro"/>
</dbReference>
<dbReference type="PANTHER" id="PTHR23092:SF15">
    <property type="entry name" value="INACTIVE NON-CANONICAL POLY(A) RNA POLYMERASE PROTEIN TRF4-2-RELATED"/>
    <property type="match status" value="1"/>
</dbReference>
<proteinExistence type="predicted"/>
<dbReference type="SUPFAM" id="SSF81301">
    <property type="entry name" value="Nucleotidyltransferase"/>
    <property type="match status" value="1"/>
</dbReference>
<feature type="compositionally biased region" description="Basic and acidic residues" evidence="1">
    <location>
        <begin position="51"/>
        <end position="86"/>
    </location>
</feature>
<feature type="compositionally biased region" description="Polar residues" evidence="1">
    <location>
        <begin position="118"/>
        <end position="129"/>
    </location>
</feature>
<feature type="compositionally biased region" description="Basic and acidic residues" evidence="1">
    <location>
        <begin position="315"/>
        <end position="347"/>
    </location>
</feature>
<feature type="compositionally biased region" description="Polar residues" evidence="1">
    <location>
        <begin position="353"/>
        <end position="394"/>
    </location>
</feature>
<reference evidence="3" key="1">
    <citation type="submission" date="2023-07" db="EMBL/GenBank/DDBJ databases">
        <authorList>
            <consortium name="AG Swart"/>
            <person name="Singh M."/>
            <person name="Singh A."/>
            <person name="Seah K."/>
            <person name="Emmerich C."/>
        </authorList>
    </citation>
    <scope>NUCLEOTIDE SEQUENCE</scope>
    <source>
        <strain evidence="3">DP1</strain>
    </source>
</reference>
<dbReference type="Proteomes" id="UP001295684">
    <property type="component" value="Unassembled WGS sequence"/>
</dbReference>
<dbReference type="GO" id="GO:0003729">
    <property type="term" value="F:mRNA binding"/>
    <property type="evidence" value="ECO:0007669"/>
    <property type="project" value="TreeGrafter"/>
</dbReference>
<feature type="compositionally biased region" description="Polar residues" evidence="1">
    <location>
        <begin position="156"/>
        <end position="167"/>
    </location>
</feature>
<name>A0AAD1Y7K6_EUPCR</name>
<sequence>MNNKEFDEAENSSSQNSEDAVPNEASSIIKVEEKEAKFEDSHISDNFISETRSEGGIEDQHKLDELSEKEDPQIFEETKSKRSYDKRNKKKNKKKKWQKKKREAAKEEKKLAKRSKNSCDSDQSGLSSHKQTHGAGIGQKKQGKREEKNQYFEPNPSFNTENQSNLSEGKRNLKKKKGVHSTNPTSESSSFKGSSVISNQDAQLFKSSSKRHTLKEDLDLSNTTKNRKKSKKKKNAKTKQNMALKTTRANYCSESDQQDIDEEDKSCNSKSISQSGSMWESDLIDSVFSSNPKKKSGKIKKKGKESKSANSPNTPEKKVEPKIESGKTSDVADSKMKKKEFKDKDTEEDKTEANSASLKQHNSLPVTRNIPPQESQTHQVSDFSTDYSPPQEQWKQNDHHYDTRKHNRKDRGSKNIPQEAVSSFYQCDEEYSEPKYFNDIEDYNRSNSYNYYQDSNEYIQNNQYMDNNIGYYQQDQAMMHSQVDPTAQRQFECEHFLYTTLSKEILAETYKITDQVNQITEYRNDIKQEIEQIALDTFSQRYSDVQAHIYGSVATGLALPESDMDIVITGVGVERDLSLHKSDLTLLYNQITERFSKKLIVKKLLITETTVPIIKLSFDLLEYYDEVVKDDSSRLPLVDFKSLDKNLKILAVDISMTCNANGTDHHGIKAAGFVQNCLMQFPILTPICLMLKKLLVRNGFNDPYTGGLGSFSLFLMLYAAYYIEKINACEGFHSEDTHPARLFAWFLTYFGDYFDIDKMAIIFMKEAIPLTMLKAYCGISEEGETRLCVLDPIALSTHSRLNNTTCKVWRILEIRSLFSETKKKIFKEYINIYNSSAFDEDLTILPNLM</sequence>
<dbReference type="PANTHER" id="PTHR23092">
    <property type="entry name" value="POLY(A) RNA POLYMERASE"/>
    <property type="match status" value="1"/>
</dbReference>
<dbReference type="InterPro" id="IPR054708">
    <property type="entry name" value="MTPAP-like_central"/>
</dbReference>
<evidence type="ECO:0000313" key="4">
    <source>
        <dbReference type="Proteomes" id="UP001295684"/>
    </source>
</evidence>
<feature type="region of interest" description="Disordered" evidence="1">
    <location>
        <begin position="1"/>
        <end position="417"/>
    </location>
</feature>
<evidence type="ECO:0000259" key="2">
    <source>
        <dbReference type="Pfam" id="PF22600"/>
    </source>
</evidence>
<comment type="caution">
    <text evidence="3">The sequence shown here is derived from an EMBL/GenBank/DDBJ whole genome shotgun (WGS) entry which is preliminary data.</text>
</comment>
<dbReference type="Gene3D" id="1.10.1410.10">
    <property type="match status" value="1"/>
</dbReference>
<feature type="compositionally biased region" description="Basic and acidic residues" evidence="1">
    <location>
        <begin position="30"/>
        <end position="43"/>
    </location>
</feature>
<feature type="compositionally biased region" description="Basic residues" evidence="1">
    <location>
        <begin position="292"/>
        <end position="304"/>
    </location>
</feature>
<dbReference type="GO" id="GO:0031123">
    <property type="term" value="P:RNA 3'-end processing"/>
    <property type="evidence" value="ECO:0007669"/>
    <property type="project" value="TreeGrafter"/>
</dbReference>
<accession>A0AAD1Y7K6</accession>
<dbReference type="GO" id="GO:0031499">
    <property type="term" value="C:TRAMP complex"/>
    <property type="evidence" value="ECO:0007669"/>
    <property type="project" value="TreeGrafter"/>
</dbReference>
<feature type="compositionally biased region" description="Polar residues" evidence="1">
    <location>
        <begin position="240"/>
        <end position="252"/>
    </location>
</feature>
<dbReference type="GO" id="GO:0005730">
    <property type="term" value="C:nucleolus"/>
    <property type="evidence" value="ECO:0007669"/>
    <property type="project" value="TreeGrafter"/>
</dbReference>
<dbReference type="EMBL" id="CAMPGE010028479">
    <property type="protein sequence ID" value="CAI2385998.1"/>
    <property type="molecule type" value="Genomic_DNA"/>
</dbReference>
<dbReference type="SUPFAM" id="SSF81631">
    <property type="entry name" value="PAP/OAS1 substrate-binding domain"/>
    <property type="match status" value="1"/>
</dbReference>
<feature type="compositionally biased region" description="Polar residues" evidence="1">
    <location>
        <begin position="268"/>
        <end position="278"/>
    </location>
</feature>
<protein>
    <recommendedName>
        <fullName evidence="2">Poly(A) RNA polymerase mitochondrial-like central palm domain-containing protein</fullName>
    </recommendedName>
</protein>
<evidence type="ECO:0000256" key="1">
    <source>
        <dbReference type="SAM" id="MobiDB-lite"/>
    </source>
</evidence>
<feature type="compositionally biased region" description="Basic residues" evidence="1">
    <location>
        <begin position="87"/>
        <end position="103"/>
    </location>
</feature>
<dbReference type="Pfam" id="PF22600">
    <property type="entry name" value="MTPAP-like_central"/>
    <property type="match status" value="1"/>
</dbReference>